<organism evidence="3 4">
    <name type="scientific">Virgisporangium ochraceum</name>
    <dbReference type="NCBI Taxonomy" id="65505"/>
    <lineage>
        <taxon>Bacteria</taxon>
        <taxon>Bacillati</taxon>
        <taxon>Actinomycetota</taxon>
        <taxon>Actinomycetes</taxon>
        <taxon>Micromonosporales</taxon>
        <taxon>Micromonosporaceae</taxon>
        <taxon>Virgisporangium</taxon>
    </lineage>
</organism>
<comment type="caution">
    <text evidence="3">The sequence shown here is derived from an EMBL/GenBank/DDBJ whole genome shotgun (WGS) entry which is preliminary data.</text>
</comment>
<keyword evidence="4" id="KW-1185">Reference proteome</keyword>
<dbReference type="EMBL" id="BOPH01000145">
    <property type="protein sequence ID" value="GIJ74826.1"/>
    <property type="molecule type" value="Genomic_DNA"/>
</dbReference>
<name>A0A8J4A8E2_9ACTN</name>
<dbReference type="AlphaFoldDB" id="A0A8J4A8E2"/>
<evidence type="ECO:0000256" key="1">
    <source>
        <dbReference type="SAM" id="MobiDB-lite"/>
    </source>
</evidence>
<keyword evidence="2" id="KW-0472">Membrane</keyword>
<protein>
    <submittedName>
        <fullName evidence="3">Uncharacterized protein</fullName>
    </submittedName>
</protein>
<sequence>MERPFGETGYRIRGDTVSIRSILARGLLATMLSAVMGAALSQALPTGGTAIPSGMGTYKVPPPPPPPGPGGLWL</sequence>
<evidence type="ECO:0000313" key="3">
    <source>
        <dbReference type="EMBL" id="GIJ74826.1"/>
    </source>
</evidence>
<reference evidence="3" key="1">
    <citation type="submission" date="2021-01" db="EMBL/GenBank/DDBJ databases">
        <title>Whole genome shotgun sequence of Virgisporangium ochraceum NBRC 16418.</title>
        <authorList>
            <person name="Komaki H."/>
            <person name="Tamura T."/>
        </authorList>
    </citation>
    <scope>NUCLEOTIDE SEQUENCE</scope>
    <source>
        <strain evidence="3">NBRC 16418</strain>
    </source>
</reference>
<feature type="region of interest" description="Disordered" evidence="1">
    <location>
        <begin position="51"/>
        <end position="74"/>
    </location>
</feature>
<evidence type="ECO:0000313" key="4">
    <source>
        <dbReference type="Proteomes" id="UP000635606"/>
    </source>
</evidence>
<feature type="transmembrane region" description="Helical" evidence="2">
    <location>
        <begin position="21"/>
        <end position="40"/>
    </location>
</feature>
<gene>
    <name evidence="3" type="ORF">Voc01_097430</name>
</gene>
<dbReference type="Proteomes" id="UP000635606">
    <property type="component" value="Unassembled WGS sequence"/>
</dbReference>
<feature type="compositionally biased region" description="Pro residues" evidence="1">
    <location>
        <begin position="60"/>
        <end position="74"/>
    </location>
</feature>
<accession>A0A8J4A8E2</accession>
<evidence type="ECO:0000256" key="2">
    <source>
        <dbReference type="SAM" id="Phobius"/>
    </source>
</evidence>
<proteinExistence type="predicted"/>
<keyword evidence="2" id="KW-1133">Transmembrane helix</keyword>
<keyword evidence="2" id="KW-0812">Transmembrane</keyword>